<protein>
    <recommendedName>
        <fullName evidence="1">GmrSD restriction endonucleases N-terminal domain-containing protein</fullName>
    </recommendedName>
</protein>
<dbReference type="Proteomes" id="UP000568106">
    <property type="component" value="Unassembled WGS sequence"/>
</dbReference>
<name>A0A7W8MQ23_9BACT</name>
<dbReference type="PANTHER" id="PTHR39639">
    <property type="entry name" value="CHROMOSOME 16, WHOLE GENOME SHOTGUN SEQUENCE"/>
    <property type="match status" value="1"/>
</dbReference>
<accession>A0A7W8MQ23</accession>
<reference evidence="2" key="1">
    <citation type="submission" date="2020-08" db="EMBL/GenBank/DDBJ databases">
        <title>Genomic Encyclopedia of Type Strains, Phase IV (KMG-V): Genome sequencing to study the core and pangenomes of soil and plant-associated prokaryotes.</title>
        <authorList>
            <person name="Whitman W."/>
        </authorList>
    </citation>
    <scope>NUCLEOTIDE SEQUENCE [LARGE SCALE GENOMIC DNA]</scope>
    <source>
        <strain evidence="2">M8UP27</strain>
    </source>
</reference>
<keyword evidence="3" id="KW-1185">Reference proteome</keyword>
<gene>
    <name evidence="2" type="ORF">HDF09_000472</name>
</gene>
<sequence length="361" mass="41756">MAEDPEDLITEDDESIDEEAVPMSYDIATYPSDYTLSGINEMWNNGDIVIPEFQREFVWTIQQSSLLIDSFLCGLPVPSVFFYIDEENKNLVIDGQQRILSVVFFMEGYFGRESTHGKRSVFRLRGIGDKNPYVNKRFVDLDEADQRKLKQTVLRAVNIRQLSPQGEGTSAYHIFERLNTGGTPLRPQEIRNVVFRGELTKILKRLNRDENWRKILGRKSIDRRQRDVEFLLRVFALVGSADKYEKPMKEFLNKAMSTNRKGRTQKAIDFQSIFPKVTKLIVEQMGERPFHIRGPINIAALDSITAILIENYAKLPKHGLEGKRQRLLKSNDFEAWTRPGSSDAKVLQDRFALVRKVFMEK</sequence>
<comment type="caution">
    <text evidence="2">The sequence shown here is derived from an EMBL/GenBank/DDBJ whole genome shotgun (WGS) entry which is preliminary data.</text>
</comment>
<dbReference type="EMBL" id="JACHDY010000001">
    <property type="protein sequence ID" value="MBB5315822.1"/>
    <property type="molecule type" value="Genomic_DNA"/>
</dbReference>
<dbReference type="Pfam" id="PF03235">
    <property type="entry name" value="GmrSD_N"/>
    <property type="match status" value="1"/>
</dbReference>
<feature type="domain" description="GmrSD restriction endonucleases N-terminal" evidence="1">
    <location>
        <begin position="42"/>
        <end position="192"/>
    </location>
</feature>
<dbReference type="PANTHER" id="PTHR39639:SF1">
    <property type="entry name" value="DUF262 DOMAIN-CONTAINING PROTEIN"/>
    <property type="match status" value="1"/>
</dbReference>
<evidence type="ECO:0000313" key="2">
    <source>
        <dbReference type="EMBL" id="MBB5315822.1"/>
    </source>
</evidence>
<organism evidence="2 3">
    <name type="scientific">Tunturiibacter empetritectus</name>
    <dbReference type="NCBI Taxonomy" id="3069691"/>
    <lineage>
        <taxon>Bacteria</taxon>
        <taxon>Pseudomonadati</taxon>
        <taxon>Acidobacteriota</taxon>
        <taxon>Terriglobia</taxon>
        <taxon>Terriglobales</taxon>
        <taxon>Acidobacteriaceae</taxon>
        <taxon>Tunturiibacter</taxon>
    </lineage>
</organism>
<dbReference type="InterPro" id="IPR004919">
    <property type="entry name" value="GmrSD_N"/>
</dbReference>
<proteinExistence type="predicted"/>
<evidence type="ECO:0000313" key="3">
    <source>
        <dbReference type="Proteomes" id="UP000568106"/>
    </source>
</evidence>
<evidence type="ECO:0000259" key="1">
    <source>
        <dbReference type="Pfam" id="PF03235"/>
    </source>
</evidence>
<dbReference type="AlphaFoldDB" id="A0A7W8MQ23"/>